<dbReference type="EMBL" id="BFEA01001811">
    <property type="protein sequence ID" value="GBG93443.1"/>
    <property type="molecule type" value="Genomic_DNA"/>
</dbReference>
<proteinExistence type="predicted"/>
<comment type="caution">
    <text evidence="1">The sequence shown here is derived from an EMBL/GenBank/DDBJ whole genome shotgun (WGS) entry which is preliminary data.</text>
</comment>
<gene>
    <name evidence="1" type="ORF">CBR_g70324</name>
</gene>
<sequence>MGARVADNTGAASGAASSSSRRRVAKVATIILFPSKTEARASAVAVGGFRQGWARVGRMVFHPADVFPTEVELREDQGTLEDPPRIYAFVTMVMKLVLSVDVCPLRKTHWFDVGVIDDVMNKSIHRKFEDEIMWMVGARRDLTILRYLLIRDTIEADRIAWAERMSMVFDGTPTRWLGFVGIVNDGRGFLPEEQSEIRPNVIRRPNELQGNTLYFHRVSNMELVSRVTAGVLFRRSGERMVFLWLRDTSAWRHLKRLGVPFWSVLLTLARRMVELYSTSDLRLRWQGRVRRMVINEAFIRRHTGLDRRARATHTLYGC</sequence>
<keyword evidence="2" id="KW-1185">Reference proteome</keyword>
<dbReference type="AlphaFoldDB" id="A0A388MFY4"/>
<protein>
    <submittedName>
        <fullName evidence="1">Uncharacterized protein</fullName>
    </submittedName>
</protein>
<evidence type="ECO:0000313" key="2">
    <source>
        <dbReference type="Proteomes" id="UP000265515"/>
    </source>
</evidence>
<name>A0A388MFY4_CHABU</name>
<dbReference type="Gramene" id="GBG93443">
    <property type="protein sequence ID" value="GBG93443"/>
    <property type="gene ID" value="CBR_g70324"/>
</dbReference>
<dbReference type="Proteomes" id="UP000265515">
    <property type="component" value="Unassembled WGS sequence"/>
</dbReference>
<reference evidence="1 2" key="1">
    <citation type="journal article" date="2018" name="Cell">
        <title>The Chara Genome: Secondary Complexity and Implications for Plant Terrestrialization.</title>
        <authorList>
            <person name="Nishiyama T."/>
            <person name="Sakayama H."/>
            <person name="Vries J.D."/>
            <person name="Buschmann H."/>
            <person name="Saint-Marcoux D."/>
            <person name="Ullrich K.K."/>
            <person name="Haas F.B."/>
            <person name="Vanderstraeten L."/>
            <person name="Becker D."/>
            <person name="Lang D."/>
            <person name="Vosolsobe S."/>
            <person name="Rombauts S."/>
            <person name="Wilhelmsson P.K.I."/>
            <person name="Janitza P."/>
            <person name="Kern R."/>
            <person name="Heyl A."/>
            <person name="Rumpler F."/>
            <person name="Villalobos L.I.A.C."/>
            <person name="Clay J.M."/>
            <person name="Skokan R."/>
            <person name="Toyoda A."/>
            <person name="Suzuki Y."/>
            <person name="Kagoshima H."/>
            <person name="Schijlen E."/>
            <person name="Tajeshwar N."/>
            <person name="Catarino B."/>
            <person name="Hetherington A.J."/>
            <person name="Saltykova A."/>
            <person name="Bonnot C."/>
            <person name="Breuninger H."/>
            <person name="Symeonidi A."/>
            <person name="Radhakrishnan G.V."/>
            <person name="Van Nieuwerburgh F."/>
            <person name="Deforce D."/>
            <person name="Chang C."/>
            <person name="Karol K.G."/>
            <person name="Hedrich R."/>
            <person name="Ulvskov P."/>
            <person name="Glockner G."/>
            <person name="Delwiche C.F."/>
            <person name="Petrasek J."/>
            <person name="Van de Peer Y."/>
            <person name="Friml J."/>
            <person name="Beilby M."/>
            <person name="Dolan L."/>
            <person name="Kohara Y."/>
            <person name="Sugano S."/>
            <person name="Fujiyama A."/>
            <person name="Delaux P.-M."/>
            <person name="Quint M."/>
            <person name="TheiBen G."/>
            <person name="Hagemann M."/>
            <person name="Harholt J."/>
            <person name="Dunand C."/>
            <person name="Zachgo S."/>
            <person name="Langdale J."/>
            <person name="Maumus F."/>
            <person name="Straeten D.V.D."/>
            <person name="Gould S.B."/>
            <person name="Rensing S.A."/>
        </authorList>
    </citation>
    <scope>NUCLEOTIDE SEQUENCE [LARGE SCALE GENOMIC DNA]</scope>
    <source>
        <strain evidence="1 2">S276</strain>
    </source>
</reference>
<accession>A0A388MFY4</accession>
<evidence type="ECO:0000313" key="1">
    <source>
        <dbReference type="EMBL" id="GBG93443.1"/>
    </source>
</evidence>
<organism evidence="1 2">
    <name type="scientific">Chara braunii</name>
    <name type="common">Braun's stonewort</name>
    <dbReference type="NCBI Taxonomy" id="69332"/>
    <lineage>
        <taxon>Eukaryota</taxon>
        <taxon>Viridiplantae</taxon>
        <taxon>Streptophyta</taxon>
        <taxon>Charophyceae</taxon>
        <taxon>Charales</taxon>
        <taxon>Characeae</taxon>
        <taxon>Chara</taxon>
    </lineage>
</organism>